<dbReference type="PANTHER" id="PTHR34475">
    <property type="match status" value="1"/>
</dbReference>
<evidence type="ECO:0000313" key="4">
    <source>
        <dbReference type="Proteomes" id="UP000578697"/>
    </source>
</evidence>
<dbReference type="GO" id="GO:0003677">
    <property type="term" value="F:DNA binding"/>
    <property type="evidence" value="ECO:0007669"/>
    <property type="project" value="InterPro"/>
</dbReference>
<dbReference type="InterPro" id="IPR050400">
    <property type="entry name" value="Bact_Cytoskel_RodZ"/>
</dbReference>
<evidence type="ECO:0000256" key="1">
    <source>
        <dbReference type="SAM" id="Phobius"/>
    </source>
</evidence>
<feature type="domain" description="HTH cro/C1-type" evidence="2">
    <location>
        <begin position="8"/>
        <end position="68"/>
    </location>
</feature>
<dbReference type="CDD" id="cd00093">
    <property type="entry name" value="HTH_XRE"/>
    <property type="match status" value="1"/>
</dbReference>
<dbReference type="PROSITE" id="PS50943">
    <property type="entry name" value="HTH_CROC1"/>
    <property type="match status" value="1"/>
</dbReference>
<name>A0A840SHH8_9SPIR</name>
<keyword evidence="1" id="KW-1133">Transmembrane helix</keyword>
<reference evidence="3 4" key="1">
    <citation type="submission" date="2020-08" db="EMBL/GenBank/DDBJ databases">
        <title>Genomic Encyclopedia of Type Strains, Phase IV (KMG-IV): sequencing the most valuable type-strain genomes for metagenomic binning, comparative biology and taxonomic classification.</title>
        <authorList>
            <person name="Goeker M."/>
        </authorList>
    </citation>
    <scope>NUCLEOTIDE SEQUENCE [LARGE SCALE GENOMIC DNA]</scope>
    <source>
        <strain evidence="3 4">DSM 103679</strain>
    </source>
</reference>
<dbReference type="Gene3D" id="1.10.260.40">
    <property type="entry name" value="lambda repressor-like DNA-binding domains"/>
    <property type="match status" value="1"/>
</dbReference>
<protein>
    <submittedName>
        <fullName evidence="3">Cytoskeletal protein RodZ</fullName>
    </submittedName>
</protein>
<keyword evidence="1" id="KW-0812">Transmembrane</keyword>
<dbReference type="InterPro" id="IPR010982">
    <property type="entry name" value="Lambda_DNA-bd_dom_sf"/>
</dbReference>
<dbReference type="Pfam" id="PF13413">
    <property type="entry name" value="HTH_25"/>
    <property type="match status" value="1"/>
</dbReference>
<proteinExistence type="predicted"/>
<keyword evidence="1" id="KW-0472">Membrane</keyword>
<dbReference type="Proteomes" id="UP000578697">
    <property type="component" value="Unassembled WGS sequence"/>
</dbReference>
<dbReference type="SUPFAM" id="SSF47413">
    <property type="entry name" value="lambda repressor-like DNA-binding domains"/>
    <property type="match status" value="1"/>
</dbReference>
<organism evidence="3 4">
    <name type="scientific">Treponema rectale</name>
    <dbReference type="NCBI Taxonomy" id="744512"/>
    <lineage>
        <taxon>Bacteria</taxon>
        <taxon>Pseudomonadati</taxon>
        <taxon>Spirochaetota</taxon>
        <taxon>Spirochaetia</taxon>
        <taxon>Spirochaetales</taxon>
        <taxon>Treponemataceae</taxon>
        <taxon>Treponema</taxon>
    </lineage>
</organism>
<dbReference type="AlphaFoldDB" id="A0A840SHH8"/>
<comment type="caution">
    <text evidence="3">The sequence shown here is derived from an EMBL/GenBank/DDBJ whole genome shotgun (WGS) entry which is preliminary data.</text>
</comment>
<dbReference type="PANTHER" id="PTHR34475:SF1">
    <property type="entry name" value="CYTOSKELETON PROTEIN RODZ"/>
    <property type="match status" value="1"/>
</dbReference>
<dbReference type="EMBL" id="JACHFR010000003">
    <property type="protein sequence ID" value="MBB5219608.1"/>
    <property type="molecule type" value="Genomic_DNA"/>
</dbReference>
<evidence type="ECO:0000313" key="3">
    <source>
        <dbReference type="EMBL" id="MBB5219608.1"/>
    </source>
</evidence>
<dbReference type="RefSeq" id="WP_184653031.1">
    <property type="nucleotide sequence ID" value="NZ_JACHFR010000003.1"/>
</dbReference>
<evidence type="ECO:0000259" key="2">
    <source>
        <dbReference type="PROSITE" id="PS50943"/>
    </source>
</evidence>
<sequence length="366" mass="41807">MESYGLILRNAREAKNLDVETIARETSVSRTYLLAMENEKEDEFPDGPYITGFLRIYCEYLDVDAENVIRLYESKKLQETPVPVQLLERKAPRFIKPLVIVTSSVIVLGLAIWLLVGVFRIPQKINERNRKNNLSEENRTYRIGSEVTQVRLKKGDQILIPSSEGEDKNIVITVSDTLGKLSLSTPVGLQILEFTDDRKIDLNGDGKLFFCIYLSDISRKKDYGAEVRMFMSAEDGSIIAPNTTEISAVETSTKADILRRTVIHESNRPYPFTVEVTFRGSCMFRRKVDSSSYEESYYHSSEQITERPNNAIRLWMSNSNAVNIRLTADTSRYDLEVGRAGEVKAEDIKWVHDSDGMYRIVVMELD</sequence>
<keyword evidence="4" id="KW-1185">Reference proteome</keyword>
<dbReference type="InterPro" id="IPR001387">
    <property type="entry name" value="Cro/C1-type_HTH"/>
</dbReference>
<gene>
    <name evidence="3" type="ORF">HNP77_001990</name>
</gene>
<feature type="transmembrane region" description="Helical" evidence="1">
    <location>
        <begin position="98"/>
        <end position="119"/>
    </location>
</feature>
<accession>A0A840SHH8</accession>